<proteinExistence type="predicted"/>
<sequence>MPTFKKILRSIKSTLSESESTSETSSRTSQHSRSTCFSRTSSLRPRRRSVHESILTYNQSMEAYPEPPPKPPRGRIQPCNFTKHVEELLKMRPTTSASLQKQESMEIGADKTTHYKRIARKLGKDKSALNQKIEDLNDQLSVYIRNHEKMTTAYIRTSSKLREAQEANQLLAAQNELLLKRLESATRRVAQMERLAAFRSRITPSATSSERSLNIEDNFTSDSDESDLSLGTSFVRQDFKRRPFVLSSQSAALFV</sequence>
<name>A0A4U5P872_STECR</name>
<keyword evidence="1" id="KW-0175">Coiled coil</keyword>
<feature type="coiled-coil region" evidence="1">
    <location>
        <begin position="119"/>
        <end position="195"/>
    </location>
</feature>
<feature type="region of interest" description="Disordered" evidence="2">
    <location>
        <begin position="207"/>
        <end position="227"/>
    </location>
</feature>
<evidence type="ECO:0000256" key="1">
    <source>
        <dbReference type="SAM" id="Coils"/>
    </source>
</evidence>
<comment type="caution">
    <text evidence="3">The sequence shown here is derived from an EMBL/GenBank/DDBJ whole genome shotgun (WGS) entry which is preliminary data.</text>
</comment>
<evidence type="ECO:0000313" key="3">
    <source>
        <dbReference type="EMBL" id="TKR92181.1"/>
    </source>
</evidence>
<reference evidence="3" key="1">
    <citation type="submission" date="2013-11" db="EMBL/GenBank/DDBJ databases">
        <authorList>
            <person name="Sternberg P."/>
            <person name="Dillman A."/>
            <person name="Macchietto M."/>
        </authorList>
    </citation>
    <scope>NUCLEOTIDE SEQUENCE</scope>
    <source>
        <strain evidence="3">ALL</strain>
    </source>
</reference>
<evidence type="ECO:0000256" key="2">
    <source>
        <dbReference type="SAM" id="MobiDB-lite"/>
    </source>
</evidence>
<dbReference type="EMBL" id="AZBU02000002">
    <property type="protein sequence ID" value="TKR92181.1"/>
    <property type="molecule type" value="Genomic_DNA"/>
</dbReference>
<reference evidence="3" key="2">
    <citation type="journal article" date="2015" name="Genome Biol.">
        <title>Comparative genomics of Steinernema reveals deeply conserved gene regulatory networks.</title>
        <authorList>
            <person name="Dillman A.R."/>
            <person name="Macchietto M."/>
            <person name="Porter C.F."/>
            <person name="Rogers A."/>
            <person name="Williams B."/>
            <person name="Antoshechkin I."/>
            <person name="Lee M.M."/>
            <person name="Goodwin Z."/>
            <person name="Lu X."/>
            <person name="Lewis E.E."/>
            <person name="Goodrich-Blair H."/>
            <person name="Stock S.P."/>
            <person name="Adams B.J."/>
            <person name="Sternberg P.W."/>
            <person name="Mortazavi A."/>
        </authorList>
    </citation>
    <scope>NUCLEOTIDE SEQUENCE [LARGE SCALE GENOMIC DNA]</scope>
    <source>
        <strain evidence="3">ALL</strain>
    </source>
</reference>
<protein>
    <submittedName>
        <fullName evidence="3">Uncharacterized protein</fullName>
    </submittedName>
</protein>
<dbReference type="OrthoDB" id="10504677at2759"/>
<gene>
    <name evidence="3" type="ORF">L596_006883</name>
</gene>
<feature type="compositionally biased region" description="Polar residues" evidence="2">
    <location>
        <begin position="207"/>
        <end position="221"/>
    </location>
</feature>
<accession>A0A4U5P872</accession>
<dbReference type="AlphaFoldDB" id="A0A4U5P872"/>
<reference evidence="3" key="3">
    <citation type="journal article" date="2019" name="G3 (Bethesda)">
        <title>Hybrid Assembly of the Genome of the Entomopathogenic Nematode Steinernema carpocapsae Identifies the X-Chromosome.</title>
        <authorList>
            <person name="Serra L."/>
            <person name="Macchietto M."/>
            <person name="Macias-Munoz A."/>
            <person name="McGill C.J."/>
            <person name="Rodriguez I.M."/>
            <person name="Rodriguez B."/>
            <person name="Murad R."/>
            <person name="Mortazavi A."/>
        </authorList>
    </citation>
    <scope>NUCLEOTIDE SEQUENCE</scope>
    <source>
        <strain evidence="3">ALL</strain>
    </source>
</reference>
<feature type="region of interest" description="Disordered" evidence="2">
    <location>
        <begin position="1"/>
        <end position="49"/>
    </location>
</feature>
<organism evidence="3">
    <name type="scientific">Steinernema carpocapsae</name>
    <name type="common">Entomopathogenic nematode</name>
    <dbReference type="NCBI Taxonomy" id="34508"/>
    <lineage>
        <taxon>Eukaryota</taxon>
        <taxon>Metazoa</taxon>
        <taxon>Ecdysozoa</taxon>
        <taxon>Nematoda</taxon>
        <taxon>Chromadorea</taxon>
        <taxon>Rhabditida</taxon>
        <taxon>Tylenchina</taxon>
        <taxon>Panagrolaimomorpha</taxon>
        <taxon>Strongyloidoidea</taxon>
        <taxon>Steinernematidae</taxon>
        <taxon>Steinernema</taxon>
    </lineage>
</organism>
<feature type="compositionally biased region" description="Low complexity" evidence="2">
    <location>
        <begin position="10"/>
        <end position="43"/>
    </location>
</feature>